<dbReference type="Gene3D" id="3.40.50.2300">
    <property type="match status" value="1"/>
</dbReference>
<reference evidence="4 6" key="2">
    <citation type="submission" date="2019-03" db="EMBL/GenBank/DDBJ databases">
        <title>Genomics of glacier-inhabiting Cryobacterium strains.</title>
        <authorList>
            <person name="Liu Q."/>
            <person name="Xin Y.-H."/>
        </authorList>
    </citation>
    <scope>NUCLEOTIDE SEQUENCE [LARGE SCALE GENOMIC DNA]</scope>
    <source>
        <strain evidence="4 6">Hh34</strain>
    </source>
</reference>
<name>A0A1I3AQC2_9MICO</name>
<dbReference type="STRING" id="995038.SAMN05216274_10748"/>
<proteinExistence type="predicted"/>
<evidence type="ECO:0000313" key="5">
    <source>
        <dbReference type="Proteomes" id="UP000199681"/>
    </source>
</evidence>
<dbReference type="RefSeq" id="WP_092449541.1">
    <property type="nucleotide sequence ID" value="NZ_BKAC01000006.1"/>
</dbReference>
<feature type="signal peptide" evidence="2">
    <location>
        <begin position="1"/>
        <end position="26"/>
    </location>
</feature>
<organism evidence="4 6">
    <name type="scientific">Cryobacterium levicorallinum</name>
    <dbReference type="NCBI Taxonomy" id="995038"/>
    <lineage>
        <taxon>Bacteria</taxon>
        <taxon>Bacillati</taxon>
        <taxon>Actinomycetota</taxon>
        <taxon>Actinomycetes</taxon>
        <taxon>Micrococcales</taxon>
        <taxon>Microbacteriaceae</taxon>
        <taxon>Cryobacterium</taxon>
    </lineage>
</organism>
<evidence type="ECO:0000256" key="2">
    <source>
        <dbReference type="SAM" id="SignalP"/>
    </source>
</evidence>
<dbReference type="PROSITE" id="PS51257">
    <property type="entry name" value="PROKAR_LIPOPROTEIN"/>
    <property type="match status" value="1"/>
</dbReference>
<dbReference type="Proteomes" id="UP000199681">
    <property type="component" value="Unassembled WGS sequence"/>
</dbReference>
<evidence type="ECO:0000256" key="1">
    <source>
        <dbReference type="SAM" id="MobiDB-lite"/>
    </source>
</evidence>
<keyword evidence="5" id="KW-1185">Reference proteome</keyword>
<evidence type="ECO:0000313" key="3">
    <source>
        <dbReference type="EMBL" id="SFH52160.1"/>
    </source>
</evidence>
<accession>A0A1I3AQC2</accession>
<dbReference type="EMBL" id="FOPW01000007">
    <property type="protein sequence ID" value="SFH52160.1"/>
    <property type="molecule type" value="Genomic_DNA"/>
</dbReference>
<protein>
    <recommendedName>
        <fullName evidence="7">Leucine-binding protein domain-containing protein</fullName>
    </recommendedName>
</protein>
<feature type="region of interest" description="Disordered" evidence="1">
    <location>
        <begin position="21"/>
        <end position="45"/>
    </location>
</feature>
<dbReference type="InterPro" id="IPR028082">
    <property type="entry name" value="Peripla_BP_I"/>
</dbReference>
<dbReference type="Proteomes" id="UP000297963">
    <property type="component" value="Unassembled WGS sequence"/>
</dbReference>
<comment type="caution">
    <text evidence="4">The sequence shown here is derived from an EMBL/GenBank/DDBJ whole genome shotgun (WGS) entry which is preliminary data.</text>
</comment>
<dbReference type="AlphaFoldDB" id="A0A1I3AQC2"/>
<dbReference type="SUPFAM" id="SSF53822">
    <property type="entry name" value="Periplasmic binding protein-like I"/>
    <property type="match status" value="1"/>
</dbReference>
<reference evidence="3 5" key="1">
    <citation type="submission" date="2016-10" db="EMBL/GenBank/DDBJ databases">
        <authorList>
            <person name="Varghese N."/>
            <person name="Submissions S."/>
        </authorList>
    </citation>
    <scope>NUCLEOTIDE SEQUENCE [LARGE SCALE GENOMIC DNA]</scope>
    <source>
        <strain evidence="3 5">GMCC 1.11211</strain>
    </source>
</reference>
<dbReference type="EMBL" id="SOFE01000004">
    <property type="protein sequence ID" value="TFB88042.1"/>
    <property type="molecule type" value="Genomic_DNA"/>
</dbReference>
<evidence type="ECO:0000313" key="6">
    <source>
        <dbReference type="Proteomes" id="UP000297963"/>
    </source>
</evidence>
<gene>
    <name evidence="4" type="ORF">E3O11_02915</name>
    <name evidence="3" type="ORF">SAMN05216274_10748</name>
</gene>
<evidence type="ECO:0008006" key="7">
    <source>
        <dbReference type="Google" id="ProtNLM"/>
    </source>
</evidence>
<feature type="chain" id="PRO_5044559390" description="Leucine-binding protein domain-containing protein" evidence="2">
    <location>
        <begin position="27"/>
        <end position="249"/>
    </location>
</feature>
<sequence>MPRRTLTVVVLLGALALTGCTSTTPAAPSTTPAAPSTTPAAPSTTPAAVVTAAPSGDGTLSIGTLFPTTGDNAASGAAQVAGTELALRDILAEQATPTQPIQLVHRNSAGDLAAAYADLAARGVDLVLWDATTALPADAHSSVGSAALVSLGDFANGGTPLAADETFTAHLKTADPGLNATAGGAEAYDGLITAALAAVITGDDGGASLDAGWPQVISGTAVCLSWGECVYALGQEQTIDYQGVTGRRS</sequence>
<evidence type="ECO:0000313" key="4">
    <source>
        <dbReference type="EMBL" id="TFB88042.1"/>
    </source>
</evidence>
<keyword evidence="2" id="KW-0732">Signal</keyword>